<evidence type="ECO:0000313" key="1">
    <source>
        <dbReference type="EMBL" id="OYD13663.1"/>
    </source>
</evidence>
<dbReference type="Proteomes" id="UP000215215">
    <property type="component" value="Unassembled WGS sequence"/>
</dbReference>
<comment type="caution">
    <text evidence="1">The sequence shown here is derived from an EMBL/GenBank/DDBJ whole genome shotgun (WGS) entry which is preliminary data.</text>
</comment>
<evidence type="ECO:0000313" key="2">
    <source>
        <dbReference type="Proteomes" id="UP000215215"/>
    </source>
</evidence>
<dbReference type="EMBL" id="NOZQ01000229">
    <property type="protein sequence ID" value="OYD13663.1"/>
    <property type="molecule type" value="Genomic_DNA"/>
</dbReference>
<reference evidence="1 2" key="1">
    <citation type="submission" date="2017-07" db="EMBL/GenBank/DDBJ databases">
        <title>Recovery of genomes from metagenomes via a dereplication, aggregation, and scoring strategy.</title>
        <authorList>
            <person name="Sieber C.M."/>
            <person name="Probst A.J."/>
            <person name="Sharrar A."/>
            <person name="Thomas B.C."/>
            <person name="Hess M."/>
            <person name="Tringe S.G."/>
            <person name="Banfield J.F."/>
        </authorList>
    </citation>
    <scope>NUCLEOTIDE SEQUENCE [LARGE SCALE GENOMIC DNA]</scope>
    <source>
        <strain evidence="1">JGI_Cruoil_03_44_89</strain>
    </source>
</reference>
<proteinExistence type="predicted"/>
<accession>A0A235BMH8</accession>
<dbReference type="AlphaFoldDB" id="A0A235BMH8"/>
<protein>
    <submittedName>
        <fullName evidence="1">Uncharacterized protein</fullName>
    </submittedName>
</protein>
<name>A0A235BMH8_UNCW3</name>
<gene>
    <name evidence="1" type="ORF">CH333_10615</name>
</gene>
<sequence length="273" mass="31760">MKLVKTLGKVSANLISRLYDENKPVFKIDDVQRILGKGYNESTDLLSELVKRGIVTRLKSGKFLIAPRELGSAEQYIGNWYVAAREVVNSPDYYIAFYSSMNYWGMLTQPLIKIFVASPQRQIVPQEMKDKLVLVFVKNKFIWGVKEEWVTRDEKVRISDLEKTIIDALAHPQYCGGITEIAKGIWLTKNKIDFAKLSNYVTKYNKNVVAKRLGYILEILNVGQRDLINELKKYVKNRYDLFDPTLPEKRIDKNNWRLIDNVGRKQILDLVWH</sequence>
<organism evidence="1 2">
    <name type="scientific">candidate division WOR-3 bacterium JGI_Cruoil_03_44_89</name>
    <dbReference type="NCBI Taxonomy" id="1973748"/>
    <lineage>
        <taxon>Bacteria</taxon>
        <taxon>Bacteria division WOR-3</taxon>
    </lineage>
</organism>